<dbReference type="SUPFAM" id="SSF160387">
    <property type="entry name" value="NosL/MerB-like"/>
    <property type="match status" value="1"/>
</dbReference>
<proteinExistence type="predicted"/>
<dbReference type="Gene3D" id="3.30.70.2050">
    <property type="match status" value="1"/>
</dbReference>
<accession>A0A450THT4</accession>
<name>A0A450THT4_9GAMM</name>
<dbReference type="Pfam" id="PF05573">
    <property type="entry name" value="NosL"/>
    <property type="match status" value="1"/>
</dbReference>
<evidence type="ECO:0000313" key="2">
    <source>
        <dbReference type="EMBL" id="VFJ66727.1"/>
    </source>
</evidence>
<keyword evidence="1" id="KW-0732">Signal</keyword>
<dbReference type="PANTHER" id="PTHR41247:SF1">
    <property type="entry name" value="HTH-TYPE TRANSCRIPTIONAL REPRESSOR YCNK"/>
    <property type="match status" value="1"/>
</dbReference>
<feature type="chain" id="PRO_5036113388" evidence="1">
    <location>
        <begin position="38"/>
        <end position="178"/>
    </location>
</feature>
<dbReference type="EMBL" id="CAADFL010000072">
    <property type="protein sequence ID" value="VFK08496.1"/>
    <property type="molecule type" value="Genomic_DNA"/>
</dbReference>
<dbReference type="PANTHER" id="PTHR41247">
    <property type="entry name" value="HTH-TYPE TRANSCRIPTIONAL REPRESSOR YCNK"/>
    <property type="match status" value="1"/>
</dbReference>
<dbReference type="AlphaFoldDB" id="A0A450THT4"/>
<sequence length="178" mass="19328">MNVAYNPTTALATLPATTLAAIVLAILLAFSATVTNAGPVDIPAPGPKDTCPVCGMFVAKYPNWTATVLYHDGHAHHFDGAKDLFKYLLDLPQWAPGHRAEDIEAIGVTEYYDLTRIDARKAWYVIGSDVLGPMGHELIPLATREDAEAFLREHHAQRIVGFDEVGPTLLEGLDSGMF</sequence>
<reference evidence="2" key="1">
    <citation type="submission" date="2019-02" db="EMBL/GenBank/DDBJ databases">
        <authorList>
            <person name="Gruber-Vodicka R. H."/>
            <person name="Seah K. B. B."/>
        </authorList>
    </citation>
    <scope>NUCLEOTIDE SEQUENCE</scope>
    <source>
        <strain evidence="2">BECK_BZ163</strain>
        <strain evidence="3">BECK_BZ164</strain>
    </source>
</reference>
<organism evidence="2">
    <name type="scientific">Candidatus Kentrum sp. FM</name>
    <dbReference type="NCBI Taxonomy" id="2126340"/>
    <lineage>
        <taxon>Bacteria</taxon>
        <taxon>Pseudomonadati</taxon>
        <taxon>Pseudomonadota</taxon>
        <taxon>Gammaproteobacteria</taxon>
        <taxon>Candidatus Kentrum</taxon>
    </lineage>
</organism>
<dbReference type="InterPro" id="IPR008719">
    <property type="entry name" value="N2O_reductase_NosL"/>
</dbReference>
<dbReference type="EMBL" id="CAADEZ010000424">
    <property type="protein sequence ID" value="VFJ66727.1"/>
    <property type="molecule type" value="Genomic_DNA"/>
</dbReference>
<evidence type="ECO:0000313" key="3">
    <source>
        <dbReference type="EMBL" id="VFK08496.1"/>
    </source>
</evidence>
<feature type="signal peptide" evidence="1">
    <location>
        <begin position="1"/>
        <end position="37"/>
    </location>
</feature>
<evidence type="ECO:0000256" key="1">
    <source>
        <dbReference type="SAM" id="SignalP"/>
    </source>
</evidence>
<gene>
    <name evidence="2" type="ORF">BECKFM1743A_GA0114220_104241</name>
    <name evidence="3" type="ORF">BECKFM1743B_GA0114221_100722</name>
</gene>
<protein>
    <submittedName>
        <fullName evidence="2">Nitrous oxide reductase accessory protein NosL</fullName>
    </submittedName>
</protein>